<comment type="function">
    <text evidence="7">Specifically methylates the N4 position of cytidine in position 1402 (C1402) of 16S rRNA.</text>
</comment>
<evidence type="ECO:0000256" key="4">
    <source>
        <dbReference type="ARBA" id="ARBA00022603"/>
    </source>
</evidence>
<evidence type="ECO:0000256" key="2">
    <source>
        <dbReference type="ARBA" id="ARBA00022490"/>
    </source>
</evidence>
<reference evidence="10" key="1">
    <citation type="submission" date="2016-12" db="EMBL/GenBank/DDBJ databases">
        <title>Draft Genome Sequences od Carboxydothermus pertinax and islandicus, Hydrogenogenic Carboxydotrophic Bacteria.</title>
        <authorList>
            <person name="Fukuyama Y."/>
            <person name="Ohmae K."/>
            <person name="Yoneda Y."/>
            <person name="Yoshida T."/>
            <person name="Sako Y."/>
        </authorList>
    </citation>
    <scope>NUCLEOTIDE SEQUENCE [LARGE SCALE GENOMIC DNA]</scope>
    <source>
        <strain evidence="10">Ug1</strain>
    </source>
</reference>
<keyword evidence="10" id="KW-1185">Reference proteome</keyword>
<keyword evidence="2 7" id="KW-0963">Cytoplasm</keyword>
<proteinExistence type="inferred from homology"/>
<comment type="catalytic activity">
    <reaction evidence="7">
        <text>cytidine(1402) in 16S rRNA + S-adenosyl-L-methionine = N(4)-methylcytidine(1402) in 16S rRNA + S-adenosyl-L-homocysteine + H(+)</text>
        <dbReference type="Rhea" id="RHEA:42928"/>
        <dbReference type="Rhea" id="RHEA-COMP:10286"/>
        <dbReference type="Rhea" id="RHEA-COMP:10287"/>
        <dbReference type="ChEBI" id="CHEBI:15378"/>
        <dbReference type="ChEBI" id="CHEBI:57856"/>
        <dbReference type="ChEBI" id="CHEBI:59789"/>
        <dbReference type="ChEBI" id="CHEBI:74506"/>
        <dbReference type="ChEBI" id="CHEBI:82748"/>
        <dbReference type="EC" id="2.1.1.199"/>
    </reaction>
</comment>
<dbReference type="EMBL" id="BDJK01000006">
    <property type="protein sequence ID" value="GAV21767.1"/>
    <property type="molecule type" value="Genomic_DNA"/>
</dbReference>
<feature type="binding site" evidence="7">
    <location>
        <position position="106"/>
    </location>
    <ligand>
        <name>S-adenosyl-L-methionine</name>
        <dbReference type="ChEBI" id="CHEBI:59789"/>
    </ligand>
</feature>
<dbReference type="OrthoDB" id="9806637at2"/>
<dbReference type="PANTHER" id="PTHR11265">
    <property type="entry name" value="S-ADENOSYL-METHYLTRANSFERASE MRAW"/>
    <property type="match status" value="1"/>
</dbReference>
<comment type="subcellular location">
    <subcellularLocation>
        <location evidence="7">Cytoplasm</location>
    </subcellularLocation>
</comment>
<keyword evidence="6 7" id="KW-0949">S-adenosyl-L-methionine</keyword>
<evidence type="ECO:0000256" key="8">
    <source>
        <dbReference type="SAM" id="MobiDB-lite"/>
    </source>
</evidence>
<dbReference type="SUPFAM" id="SSF53335">
    <property type="entry name" value="S-adenosyl-L-methionine-dependent methyltransferases"/>
    <property type="match status" value="1"/>
</dbReference>
<dbReference type="CDD" id="cd02440">
    <property type="entry name" value="AdoMet_MTases"/>
    <property type="match status" value="1"/>
</dbReference>
<dbReference type="InterPro" id="IPR029063">
    <property type="entry name" value="SAM-dependent_MTases_sf"/>
</dbReference>
<comment type="caution">
    <text evidence="9">The sequence shown here is derived from an EMBL/GenBank/DDBJ whole genome shotgun (WGS) entry which is preliminary data.</text>
</comment>
<dbReference type="Gene3D" id="1.10.150.170">
    <property type="entry name" value="Putative methyltransferase TM0872, insert domain"/>
    <property type="match status" value="1"/>
</dbReference>
<feature type="binding site" evidence="7">
    <location>
        <position position="51"/>
    </location>
    <ligand>
        <name>S-adenosyl-L-methionine</name>
        <dbReference type="ChEBI" id="CHEBI:59789"/>
    </ligand>
</feature>
<evidence type="ECO:0000313" key="9">
    <source>
        <dbReference type="EMBL" id="GAV21767.1"/>
    </source>
</evidence>
<dbReference type="PANTHER" id="PTHR11265:SF0">
    <property type="entry name" value="12S RRNA N4-METHYLCYTIDINE METHYLTRANSFERASE"/>
    <property type="match status" value="1"/>
</dbReference>
<dbReference type="GO" id="GO:0070475">
    <property type="term" value="P:rRNA base methylation"/>
    <property type="evidence" value="ECO:0007669"/>
    <property type="project" value="UniProtKB-UniRule"/>
</dbReference>
<dbReference type="Pfam" id="PF01795">
    <property type="entry name" value="Methyltransf_5"/>
    <property type="match status" value="1"/>
</dbReference>
<dbReference type="Proteomes" id="UP000187485">
    <property type="component" value="Unassembled WGS sequence"/>
</dbReference>
<sequence length="311" mass="35031">MEFSHVPVLLYETIDLLKIKDGGIYVDATLGGGGHSEEILKRANCRVIGLDQDDDALAYALKRLTSFGDRFIALKGNFRQIRKVVYQLGIDAVDGVLMDLGVSSFQLDNPEKGFSYNQDGPLDMRMDSKNPKTAADVVNTYSEKELISIFYEYGEERYAPQIARAIVKRREKKPFTTTLELAEEIIRAVPAKARREKHPAKRVFQALRIEVNDELGSLEEGLVGAVELLKPGGRIVVITFHSLEDRLVKKFFRREENPCVCPKDFPVCVCGKKPRLKIITKKPIIPGPQEVEKNRRSHSAKLRAAEKLSFA</sequence>
<dbReference type="AlphaFoldDB" id="A0A1L8CSA2"/>
<keyword evidence="3 7" id="KW-0698">rRNA processing</keyword>
<dbReference type="GO" id="GO:0071424">
    <property type="term" value="F:rRNA (cytosine-N4-)-methyltransferase activity"/>
    <property type="evidence" value="ECO:0007669"/>
    <property type="project" value="UniProtKB-UniRule"/>
</dbReference>
<keyword evidence="4 7" id="KW-0489">Methyltransferase</keyword>
<evidence type="ECO:0000256" key="6">
    <source>
        <dbReference type="ARBA" id="ARBA00022691"/>
    </source>
</evidence>
<dbReference type="STRING" id="870242.cpu_02770"/>
<dbReference type="PIRSF" id="PIRSF004486">
    <property type="entry name" value="MraW"/>
    <property type="match status" value="1"/>
</dbReference>
<dbReference type="EC" id="2.1.1.199" evidence="7"/>
<feature type="binding site" evidence="7">
    <location>
        <begin position="33"/>
        <end position="35"/>
    </location>
    <ligand>
        <name>S-adenosyl-L-methionine</name>
        <dbReference type="ChEBI" id="CHEBI:59789"/>
    </ligand>
</feature>
<dbReference type="RefSeq" id="WP_075858221.1">
    <property type="nucleotide sequence ID" value="NZ_BDJK01000006.1"/>
</dbReference>
<dbReference type="HAMAP" id="MF_01007">
    <property type="entry name" value="16SrRNA_methyltr_H"/>
    <property type="match status" value="1"/>
</dbReference>
<feature type="binding site" evidence="7">
    <location>
        <position position="78"/>
    </location>
    <ligand>
        <name>S-adenosyl-L-methionine</name>
        <dbReference type="ChEBI" id="CHEBI:59789"/>
    </ligand>
</feature>
<dbReference type="GO" id="GO:0005737">
    <property type="term" value="C:cytoplasm"/>
    <property type="evidence" value="ECO:0007669"/>
    <property type="project" value="UniProtKB-SubCell"/>
</dbReference>
<evidence type="ECO:0000256" key="3">
    <source>
        <dbReference type="ARBA" id="ARBA00022552"/>
    </source>
</evidence>
<dbReference type="Gene3D" id="3.40.50.150">
    <property type="entry name" value="Vaccinia Virus protein VP39"/>
    <property type="match status" value="1"/>
</dbReference>
<gene>
    <name evidence="7" type="primary">rsmH</name>
    <name evidence="9" type="ORF">cpu_02770</name>
</gene>
<dbReference type="FunFam" id="1.10.150.170:FF:000001">
    <property type="entry name" value="Ribosomal RNA small subunit methyltransferase H"/>
    <property type="match status" value="1"/>
</dbReference>
<evidence type="ECO:0000313" key="10">
    <source>
        <dbReference type="Proteomes" id="UP000187485"/>
    </source>
</evidence>
<organism evidence="9 10">
    <name type="scientific">Carboxydothermus pertinax</name>
    <dbReference type="NCBI Taxonomy" id="870242"/>
    <lineage>
        <taxon>Bacteria</taxon>
        <taxon>Bacillati</taxon>
        <taxon>Bacillota</taxon>
        <taxon>Clostridia</taxon>
        <taxon>Thermoanaerobacterales</taxon>
        <taxon>Thermoanaerobacteraceae</taxon>
        <taxon>Carboxydothermus</taxon>
    </lineage>
</organism>
<evidence type="ECO:0000256" key="1">
    <source>
        <dbReference type="ARBA" id="ARBA00010396"/>
    </source>
</evidence>
<dbReference type="NCBIfam" id="TIGR00006">
    <property type="entry name" value="16S rRNA (cytosine(1402)-N(4))-methyltransferase RsmH"/>
    <property type="match status" value="1"/>
</dbReference>
<protein>
    <recommendedName>
        <fullName evidence="7">Ribosomal RNA small subunit methyltransferase H</fullName>
        <ecNumber evidence="7">2.1.1.199</ecNumber>
    </recommendedName>
    <alternativeName>
        <fullName evidence="7">16S rRNA m(4)C1402 methyltransferase</fullName>
    </alternativeName>
    <alternativeName>
        <fullName evidence="7">rRNA (cytosine-N(4)-)-methyltransferase RsmH</fullName>
    </alternativeName>
</protein>
<feature type="binding site" evidence="7">
    <location>
        <position position="99"/>
    </location>
    <ligand>
        <name>S-adenosyl-L-methionine</name>
        <dbReference type="ChEBI" id="CHEBI:59789"/>
    </ligand>
</feature>
<name>A0A1L8CSA2_9THEO</name>
<accession>A0A1L8CSA2</accession>
<dbReference type="InterPro" id="IPR023397">
    <property type="entry name" value="SAM-dep_MeTrfase_MraW_recog"/>
</dbReference>
<evidence type="ECO:0000256" key="7">
    <source>
        <dbReference type="HAMAP-Rule" id="MF_01007"/>
    </source>
</evidence>
<keyword evidence="5 7" id="KW-0808">Transferase</keyword>
<comment type="similarity">
    <text evidence="1 7">Belongs to the methyltransferase superfamily. RsmH family.</text>
</comment>
<dbReference type="SUPFAM" id="SSF81799">
    <property type="entry name" value="Putative methyltransferase TM0872, insert domain"/>
    <property type="match status" value="1"/>
</dbReference>
<dbReference type="InterPro" id="IPR002903">
    <property type="entry name" value="RsmH"/>
</dbReference>
<evidence type="ECO:0000256" key="5">
    <source>
        <dbReference type="ARBA" id="ARBA00022679"/>
    </source>
</evidence>
<feature type="region of interest" description="Disordered" evidence="8">
    <location>
        <begin position="289"/>
        <end position="311"/>
    </location>
</feature>